<reference evidence="2" key="1">
    <citation type="submission" date="2017-02" db="EMBL/GenBank/DDBJ databases">
        <authorList>
            <person name="Varghese N."/>
            <person name="Submissions S."/>
        </authorList>
    </citation>
    <scope>NUCLEOTIDE SEQUENCE [LARGE SCALE GENOMIC DNA]</scope>
    <source>
        <strain evidence="2">ATCC 35199</strain>
    </source>
</reference>
<evidence type="ECO:0000313" key="2">
    <source>
        <dbReference type="Proteomes" id="UP000243406"/>
    </source>
</evidence>
<organism evidence="1 2">
    <name type="scientific">Acetoanaerobium noterae</name>
    <dbReference type="NCBI Taxonomy" id="745369"/>
    <lineage>
        <taxon>Bacteria</taxon>
        <taxon>Bacillati</taxon>
        <taxon>Bacillota</taxon>
        <taxon>Clostridia</taxon>
        <taxon>Peptostreptococcales</taxon>
        <taxon>Filifactoraceae</taxon>
        <taxon>Acetoanaerobium</taxon>
    </lineage>
</organism>
<dbReference type="AlphaFoldDB" id="A0A1T5DFP9"/>
<proteinExistence type="predicted"/>
<accession>A0A1T5DFP9</accession>
<evidence type="ECO:0008006" key="3">
    <source>
        <dbReference type="Google" id="ProtNLM"/>
    </source>
</evidence>
<sequence>MKNKSVWILVLGIIFITAGVGGYVFAQDDTNSTVNNRINGYNENTDFINNGYFEMGSMMSGYYRNTGTSTNEDVYPVDELTDAVEQYISGYDTELVVSDIFVFADSEYYYSIIEKDTGKGAMELLVNPYTKAIFPEYGPNMMWNLKYGMHQSGYMGRGMMGYYYDEDDEYYSNDFSDQNDLTYEEAYNNAVEYLADNGSELSVGDEYHDFYGYYTFHVNKSGETVGMLSVNGFTGTVWYHDWHGELVDIIEGHE</sequence>
<dbReference type="RefSeq" id="WP_079590587.1">
    <property type="nucleotide sequence ID" value="NZ_FUYN01000009.1"/>
</dbReference>
<keyword evidence="2" id="KW-1185">Reference proteome</keyword>
<dbReference type="OrthoDB" id="2082683at2"/>
<evidence type="ECO:0000313" key="1">
    <source>
        <dbReference type="EMBL" id="SKB70496.1"/>
    </source>
</evidence>
<dbReference type="EMBL" id="FUYN01000009">
    <property type="protein sequence ID" value="SKB70496.1"/>
    <property type="molecule type" value="Genomic_DNA"/>
</dbReference>
<gene>
    <name evidence="1" type="ORF">SAMN02745120_2766</name>
</gene>
<protein>
    <recommendedName>
        <fullName evidence="3">Peptidase propeptide and YPEB domain-containing protein</fullName>
    </recommendedName>
</protein>
<dbReference type="Proteomes" id="UP000243406">
    <property type="component" value="Unassembled WGS sequence"/>
</dbReference>
<name>A0A1T5DFP9_9FIRM</name>